<dbReference type="AlphaFoldDB" id="A0AA92TWX0"/>
<reference evidence="1 2" key="1">
    <citation type="submission" date="2018-08" db="EMBL/GenBank/DDBJ databases">
        <title>A genome reference for cultivated species of the human gut microbiota.</title>
        <authorList>
            <person name="Zou Y."/>
            <person name="Xue W."/>
            <person name="Luo G."/>
        </authorList>
    </citation>
    <scope>NUCLEOTIDE SEQUENCE [LARGE SCALE GENOMIC DNA]</scope>
    <source>
        <strain evidence="1 2">AF12-50</strain>
    </source>
</reference>
<name>A0AA92TWX0_9BACT</name>
<evidence type="ECO:0008006" key="3">
    <source>
        <dbReference type="Google" id="ProtNLM"/>
    </source>
</evidence>
<evidence type="ECO:0000313" key="1">
    <source>
        <dbReference type="EMBL" id="RGW41892.1"/>
    </source>
</evidence>
<dbReference type="Proteomes" id="UP000283785">
    <property type="component" value="Unassembled WGS sequence"/>
</dbReference>
<gene>
    <name evidence="1" type="ORF">DWV76_11340</name>
</gene>
<dbReference type="SUPFAM" id="SSF55073">
    <property type="entry name" value="Nucleotide cyclase"/>
    <property type="match status" value="1"/>
</dbReference>
<sequence length="212" mass="23916">MIKSVITGDLVNSTNIAAKWRQTVLDTLNVCAADFQPLTLCNLEMYRGDSFQIVVDKPDYALAVAIALRAKLKAMTPGKQQLWDARLSIGIGDISFESDNIVTSDGEAFRLSGRSFDNIGKKRLSISTTWPDLDKDMELVTRFADDVITSWTAKQAKVVYQAILFPKLQKDLAEDLGMTRQNFNYHWSSAKGQLILDYVEYFKSLISKYNKQ</sequence>
<organism evidence="1 2">
    <name type="scientific">Segatella copri</name>
    <dbReference type="NCBI Taxonomy" id="165179"/>
    <lineage>
        <taxon>Bacteria</taxon>
        <taxon>Pseudomonadati</taxon>
        <taxon>Bacteroidota</taxon>
        <taxon>Bacteroidia</taxon>
        <taxon>Bacteroidales</taxon>
        <taxon>Prevotellaceae</taxon>
        <taxon>Segatella</taxon>
    </lineage>
</organism>
<accession>A0AA92TWX0</accession>
<proteinExistence type="predicted"/>
<comment type="caution">
    <text evidence="1">The sequence shown here is derived from an EMBL/GenBank/DDBJ whole genome shotgun (WGS) entry which is preliminary data.</text>
</comment>
<dbReference type="InterPro" id="IPR029787">
    <property type="entry name" value="Nucleotide_cyclase"/>
</dbReference>
<protein>
    <recommendedName>
        <fullName evidence="3">SatD family (SatD)</fullName>
    </recommendedName>
</protein>
<dbReference type="EMBL" id="QSAG01000023">
    <property type="protein sequence ID" value="RGW41892.1"/>
    <property type="molecule type" value="Genomic_DNA"/>
</dbReference>
<evidence type="ECO:0000313" key="2">
    <source>
        <dbReference type="Proteomes" id="UP000283785"/>
    </source>
</evidence>